<dbReference type="RefSeq" id="WP_354697486.1">
    <property type="nucleotide sequence ID" value="NZ_CP114014.1"/>
</dbReference>
<name>A0AAU7AX13_9ACTN</name>
<dbReference type="AlphaFoldDB" id="A0AAU7AX13"/>
<sequence length="46" mass="5178">MQASRVRKTEYLAEALEQLSEADQQTLDAAATILERILEADFGQRP</sequence>
<dbReference type="Gene3D" id="1.10.287.100">
    <property type="match status" value="1"/>
</dbReference>
<dbReference type="KEGG" id="parq:DSM112329_03116"/>
<accession>A0AAU7AX13</accession>
<reference evidence="1" key="1">
    <citation type="submission" date="2022-12" db="EMBL/GenBank/DDBJ databases">
        <title>Paraconexibacter alkalitolerans sp. nov. and Baekduia alba sp. nov., isolated from soil and emended description of the genera Paraconexibacter (Chun et al., 2020) and Baekduia (An et al., 2020).</title>
        <authorList>
            <person name="Vieira S."/>
            <person name="Huber K.J."/>
            <person name="Geppert A."/>
            <person name="Wolf J."/>
            <person name="Neumann-Schaal M."/>
            <person name="Muesken M."/>
            <person name="Overmann J."/>
        </authorList>
    </citation>
    <scope>NUCLEOTIDE SEQUENCE</scope>
    <source>
        <strain evidence="1">AEG42_29</strain>
    </source>
</reference>
<organism evidence="1">
    <name type="scientific">Paraconexibacter sp. AEG42_29</name>
    <dbReference type="NCBI Taxonomy" id="2997339"/>
    <lineage>
        <taxon>Bacteria</taxon>
        <taxon>Bacillati</taxon>
        <taxon>Actinomycetota</taxon>
        <taxon>Thermoleophilia</taxon>
        <taxon>Solirubrobacterales</taxon>
        <taxon>Paraconexibacteraceae</taxon>
        <taxon>Paraconexibacter</taxon>
    </lineage>
</organism>
<proteinExistence type="predicted"/>
<gene>
    <name evidence="1" type="ORF">DSM112329_03116</name>
</gene>
<evidence type="ECO:0000313" key="1">
    <source>
        <dbReference type="EMBL" id="XAY06249.1"/>
    </source>
</evidence>
<protein>
    <submittedName>
        <fullName evidence="1">Uncharacterized protein</fullName>
    </submittedName>
</protein>
<dbReference type="EMBL" id="CP114014">
    <property type="protein sequence ID" value="XAY06249.1"/>
    <property type="molecule type" value="Genomic_DNA"/>
</dbReference>